<dbReference type="CDD" id="cd05471">
    <property type="entry name" value="pepsin_like"/>
    <property type="match status" value="1"/>
</dbReference>
<dbReference type="EMBL" id="CAJFCV020000003">
    <property type="protein sequence ID" value="CAG9104239.1"/>
    <property type="molecule type" value="Genomic_DNA"/>
</dbReference>
<dbReference type="InterPro" id="IPR001461">
    <property type="entry name" value="Aspartic_peptidase_A1"/>
</dbReference>
<dbReference type="Proteomes" id="UP000659654">
    <property type="component" value="Unassembled WGS sequence"/>
</dbReference>
<feature type="active site" evidence="2">
    <location>
        <position position="298"/>
    </location>
</feature>
<dbReference type="SUPFAM" id="SSF50630">
    <property type="entry name" value="Acid proteases"/>
    <property type="match status" value="1"/>
</dbReference>
<accession>A0A1I7RQ98</accession>
<dbReference type="AlphaFoldDB" id="A0A1I7RQ98"/>
<dbReference type="Proteomes" id="UP000095284">
    <property type="component" value="Unplaced"/>
</dbReference>
<reference evidence="9" key="1">
    <citation type="submission" date="2016-11" db="UniProtKB">
        <authorList>
            <consortium name="WormBaseParasite"/>
        </authorList>
    </citation>
    <scope>IDENTIFICATION</scope>
</reference>
<reference evidence="6" key="2">
    <citation type="submission" date="2020-08" db="EMBL/GenBank/DDBJ databases">
        <authorList>
            <person name="Kikuchi T."/>
        </authorList>
    </citation>
    <scope>NUCLEOTIDE SEQUENCE</scope>
    <source>
        <strain evidence="5">Ka4C1</strain>
    </source>
</reference>
<proteinExistence type="inferred from homology"/>
<dbReference type="PRINTS" id="PR00792">
    <property type="entry name" value="PEPSIN"/>
</dbReference>
<dbReference type="EMBL" id="CAJFDI010000003">
    <property type="protein sequence ID" value="CAD5219197.1"/>
    <property type="molecule type" value="Genomic_DNA"/>
</dbReference>
<dbReference type="OrthoDB" id="771136at2759"/>
<evidence type="ECO:0000259" key="4">
    <source>
        <dbReference type="PROSITE" id="PS51767"/>
    </source>
</evidence>
<dbReference type="Proteomes" id="UP000582659">
    <property type="component" value="Unassembled WGS sequence"/>
</dbReference>
<dbReference type="eggNOG" id="KOG1339">
    <property type="taxonomic scope" value="Eukaryota"/>
</dbReference>
<evidence type="ECO:0000313" key="5">
    <source>
        <dbReference type="EMBL" id="CAD5219197.1"/>
    </source>
</evidence>
<evidence type="ECO:0000256" key="3">
    <source>
        <dbReference type="SAM" id="SignalP"/>
    </source>
</evidence>
<organism evidence="7 9">
    <name type="scientific">Bursaphelenchus xylophilus</name>
    <name type="common">Pinewood nematode worm</name>
    <name type="synonym">Aphelenchoides xylophilus</name>
    <dbReference type="NCBI Taxonomy" id="6326"/>
    <lineage>
        <taxon>Eukaryota</taxon>
        <taxon>Metazoa</taxon>
        <taxon>Ecdysozoa</taxon>
        <taxon>Nematoda</taxon>
        <taxon>Chromadorea</taxon>
        <taxon>Rhabditida</taxon>
        <taxon>Tylenchina</taxon>
        <taxon>Tylenchomorpha</taxon>
        <taxon>Aphelenchoidea</taxon>
        <taxon>Aphelenchoididae</taxon>
        <taxon>Bursaphelenchus</taxon>
    </lineage>
</organism>
<evidence type="ECO:0000313" key="9">
    <source>
        <dbReference type="WBParaSite" id="BXY_0289000.1"/>
    </source>
</evidence>
<dbReference type="InterPro" id="IPR021109">
    <property type="entry name" value="Peptidase_aspartic_dom_sf"/>
</dbReference>
<dbReference type="GO" id="GO:0005764">
    <property type="term" value="C:lysosome"/>
    <property type="evidence" value="ECO:0007669"/>
    <property type="project" value="TreeGrafter"/>
</dbReference>
<dbReference type="Pfam" id="PF00026">
    <property type="entry name" value="Asp"/>
    <property type="match status" value="1"/>
</dbReference>
<dbReference type="PANTHER" id="PTHR47966:SF51">
    <property type="entry name" value="BETA-SITE APP-CLEAVING ENZYME, ISOFORM A-RELATED"/>
    <property type="match status" value="1"/>
</dbReference>
<dbReference type="PROSITE" id="PS51767">
    <property type="entry name" value="PEPTIDASE_A1"/>
    <property type="match status" value="1"/>
</dbReference>
<dbReference type="InterPro" id="IPR034164">
    <property type="entry name" value="Pepsin-like_dom"/>
</dbReference>
<dbReference type="GO" id="GO:0006508">
    <property type="term" value="P:proteolysis"/>
    <property type="evidence" value="ECO:0007669"/>
    <property type="project" value="InterPro"/>
</dbReference>
<evidence type="ECO:0000256" key="1">
    <source>
        <dbReference type="ARBA" id="ARBA00007447"/>
    </source>
</evidence>
<keyword evidence="3" id="KW-0732">Signal</keyword>
<dbReference type="InterPro" id="IPR033121">
    <property type="entry name" value="PEPTIDASE_A1"/>
</dbReference>
<dbReference type="PANTHER" id="PTHR47966">
    <property type="entry name" value="BETA-SITE APP-CLEAVING ENZYME, ISOFORM A-RELATED"/>
    <property type="match status" value="1"/>
</dbReference>
<dbReference type="SMR" id="A0A1I7RQ98"/>
<evidence type="ECO:0000313" key="6">
    <source>
        <dbReference type="EMBL" id="CAG9104239.1"/>
    </source>
</evidence>
<dbReference type="Gene3D" id="2.40.70.10">
    <property type="entry name" value="Acid Proteases"/>
    <property type="match status" value="2"/>
</dbReference>
<feature type="chain" id="PRO_5035359308" evidence="3">
    <location>
        <begin position="17"/>
        <end position="406"/>
    </location>
</feature>
<evidence type="ECO:0000313" key="8">
    <source>
        <dbReference type="Proteomes" id="UP000659654"/>
    </source>
</evidence>
<sequence length="406" mass="45099">MLSRVLLLCLVGFSFAEVFKIPLKKEVKKSGGPQFLQSNGQRLEYVALDHVFIGTVSLGTPLQDVNVAFDTQSGIFWVPDDKCPCDEDCSNERLCFDMCSSHCCSQGGGNSTVFEDDDKNTAPLGVCSHKNVYNPKQSSTYVSRRASTVETFLNKNITINLAYETFRLGPHHAGGFTTNYLQFGHVNDLPQAYEDAQYDGIFGLGRVGPRGSKAPIKQLADKRIISNPVVTLSVTNGKESTQFFDGVLTVGQIDEAFCPLNTSKFIPVASANKWNFRVFKATLDGTSVNDLTWTARVDPSSPFIHIPIKLWNGIKDKLTHDAENDRYTARCSVLNSLFSSFHIYIGTEDCAVPRSQFIVEYSSQLCELLVRPAAEKDDQWVLGIPFLHERCVVLDYNGRIGISDFK</sequence>
<keyword evidence="8" id="KW-1185">Reference proteome</keyword>
<feature type="domain" description="Peptidase A1" evidence="4">
    <location>
        <begin position="52"/>
        <end position="403"/>
    </location>
</feature>
<dbReference type="WBParaSite" id="BXY_0289000.1">
    <property type="protein sequence ID" value="BXY_0289000.1"/>
    <property type="gene ID" value="BXY_0289000"/>
</dbReference>
<gene>
    <name evidence="5" type="ORF">BXYJ_LOCUS5558</name>
</gene>
<evidence type="ECO:0000256" key="2">
    <source>
        <dbReference type="PIRSR" id="PIRSR601461-1"/>
    </source>
</evidence>
<dbReference type="GO" id="GO:0004190">
    <property type="term" value="F:aspartic-type endopeptidase activity"/>
    <property type="evidence" value="ECO:0007669"/>
    <property type="project" value="InterPro"/>
</dbReference>
<evidence type="ECO:0000313" key="7">
    <source>
        <dbReference type="Proteomes" id="UP000095284"/>
    </source>
</evidence>
<feature type="signal peptide" evidence="3">
    <location>
        <begin position="1"/>
        <end position="16"/>
    </location>
</feature>
<name>A0A1I7RQ98_BURXY</name>
<protein>
    <submittedName>
        <fullName evidence="5">(pine wood nematode) hypothetical protein</fullName>
    </submittedName>
    <submittedName>
        <fullName evidence="9">Peptidase A1 domain-containing protein</fullName>
    </submittedName>
</protein>
<comment type="similarity">
    <text evidence="1">Belongs to the peptidase A1 family.</text>
</comment>
<feature type="active site" evidence="2">
    <location>
        <position position="70"/>
    </location>
</feature>